<dbReference type="Proteomes" id="UP000269692">
    <property type="component" value="Unassembled WGS sequence"/>
</dbReference>
<dbReference type="InterPro" id="IPR006528">
    <property type="entry name" value="Phage_head_morphogenesis_dom"/>
</dbReference>
<protein>
    <submittedName>
        <fullName evidence="2">Head morphogenesis protein</fullName>
    </submittedName>
</protein>
<dbReference type="OrthoDB" id="952090at2"/>
<dbReference type="AlphaFoldDB" id="A0A3L7AHI0"/>
<dbReference type="RefSeq" id="WP_121622714.1">
    <property type="nucleotide sequence ID" value="NZ_JACIIW010000001.1"/>
</dbReference>
<evidence type="ECO:0000313" key="2">
    <source>
        <dbReference type="EMBL" id="RLP79504.1"/>
    </source>
</evidence>
<comment type="caution">
    <text evidence="2">The sequence shown here is derived from an EMBL/GenBank/DDBJ whole genome shotgun (WGS) entry which is preliminary data.</text>
</comment>
<dbReference type="Pfam" id="PF04233">
    <property type="entry name" value="Phage_Mu_F"/>
    <property type="match status" value="1"/>
</dbReference>
<dbReference type="EMBL" id="RCTF01000005">
    <property type="protein sequence ID" value="RLP79504.1"/>
    <property type="molecule type" value="Genomic_DNA"/>
</dbReference>
<name>A0A3L7AHI0_9HYPH</name>
<sequence>MSEPQSIEDLIVGWEVYLQRMFLDAVYAMRDRAQIGLLAQMLERGDIEGAVRAVGLDPVDFRGLEAGIATAFEAGGRLTTTQIPGTKDPSGYVLKIQFDVRAPEAEAFLRSHSAQQVVEINDDQRAMLRQHLTVAMEEGRNPRTVASEVVGKVNPATGRREGGVLGLASSQVEWVHSYEARLRSGDPAEMKKALEMTLRDKRFDKTVEKAIREGSPIPAEKIDRMVVSYRNRALTYRSETIGRLEAMTALSEGRDQAWRQAIAKGQVRAEHLIKTWKTAKDEKVRGTHRVLEGKIVGFDESFLSPSGAMLRYPHDPKAPGYEIIGCRCTASYRLDYTGKIRRGDA</sequence>
<evidence type="ECO:0000259" key="1">
    <source>
        <dbReference type="Pfam" id="PF04233"/>
    </source>
</evidence>
<proteinExistence type="predicted"/>
<gene>
    <name evidence="2" type="ORF">D9R14_07515</name>
</gene>
<reference evidence="2 3" key="1">
    <citation type="submission" date="2018-10" db="EMBL/GenBank/DDBJ databases">
        <title>Xanthobacter tagetidis genome sequencing and assembly.</title>
        <authorList>
            <person name="Maclea K.S."/>
            <person name="Goen A.E."/>
            <person name="Fatima S.A."/>
        </authorList>
    </citation>
    <scope>NUCLEOTIDE SEQUENCE [LARGE SCALE GENOMIC DNA]</scope>
    <source>
        <strain evidence="2 3">ATCC 700314</strain>
    </source>
</reference>
<organism evidence="2 3">
    <name type="scientific">Xanthobacter tagetidis</name>
    <dbReference type="NCBI Taxonomy" id="60216"/>
    <lineage>
        <taxon>Bacteria</taxon>
        <taxon>Pseudomonadati</taxon>
        <taxon>Pseudomonadota</taxon>
        <taxon>Alphaproteobacteria</taxon>
        <taxon>Hyphomicrobiales</taxon>
        <taxon>Xanthobacteraceae</taxon>
        <taxon>Xanthobacter</taxon>
    </lineage>
</organism>
<feature type="domain" description="Phage head morphogenesis" evidence="1">
    <location>
        <begin position="205"/>
        <end position="330"/>
    </location>
</feature>
<evidence type="ECO:0000313" key="3">
    <source>
        <dbReference type="Proteomes" id="UP000269692"/>
    </source>
</evidence>
<keyword evidence="3" id="KW-1185">Reference proteome</keyword>
<accession>A0A3L7AHI0</accession>